<sequence>MTSTPLTDKYINLDTCAVVTEFPYMLNPFMLSDDENRFVTPPGELVPVGDRQLHTLITGSGDQTIILEAGNGGCSQDWSRIQPELSKHAVVLSYDRAGFGWSRGEEKQQTCREDVEDLRTLLAVKQLKPPYVFVGTSFGGMTIRLFASMYPDEVSGLLLVDSIHEGMNIEAIASGYRRSAFAVADPELELRYARESVRQLYSAAPLRPSMPVIVLTAGKQTEEWKDSQQALFELTNCTIPLTVQDSEQDIHIHQPEAVVDAALSLAILGQRG</sequence>
<dbReference type="EMBL" id="CP118101">
    <property type="protein sequence ID" value="WDH82583.1"/>
    <property type="molecule type" value="Genomic_DNA"/>
</dbReference>
<dbReference type="GO" id="GO:0016787">
    <property type="term" value="F:hydrolase activity"/>
    <property type="evidence" value="ECO:0007669"/>
    <property type="project" value="UniProtKB-KW"/>
</dbReference>
<dbReference type="InterPro" id="IPR000073">
    <property type="entry name" value="AB_hydrolase_1"/>
</dbReference>
<dbReference type="Proteomes" id="UP001220962">
    <property type="component" value="Chromosome"/>
</dbReference>
<evidence type="ECO:0000313" key="2">
    <source>
        <dbReference type="EMBL" id="WDH82583.1"/>
    </source>
</evidence>
<feature type="domain" description="AB hydrolase-1" evidence="1">
    <location>
        <begin position="64"/>
        <end position="170"/>
    </location>
</feature>
<evidence type="ECO:0000313" key="3">
    <source>
        <dbReference type="Proteomes" id="UP001220962"/>
    </source>
</evidence>
<gene>
    <name evidence="2" type="ORF">PUW23_24570</name>
</gene>
<dbReference type="AlphaFoldDB" id="A0AAX3MZU2"/>
<dbReference type="SUPFAM" id="SSF53474">
    <property type="entry name" value="alpha/beta-Hydrolases"/>
    <property type="match status" value="1"/>
</dbReference>
<accession>A0AAX3MZU2</accession>
<dbReference type="PANTHER" id="PTHR43689:SF8">
    <property type="entry name" value="ALPHA_BETA-HYDROLASES SUPERFAMILY PROTEIN"/>
    <property type="match status" value="1"/>
</dbReference>
<dbReference type="PRINTS" id="PR00111">
    <property type="entry name" value="ABHYDROLASE"/>
</dbReference>
<dbReference type="PANTHER" id="PTHR43689">
    <property type="entry name" value="HYDROLASE"/>
    <property type="match status" value="1"/>
</dbReference>
<name>A0AAX3MZU2_9BACL</name>
<keyword evidence="2" id="KW-0378">Hydrolase</keyword>
<dbReference type="Pfam" id="PF00561">
    <property type="entry name" value="Abhydrolase_1"/>
    <property type="match status" value="1"/>
</dbReference>
<organism evidence="2 3">
    <name type="scientific">Paenibacillus urinalis</name>
    <dbReference type="NCBI Taxonomy" id="521520"/>
    <lineage>
        <taxon>Bacteria</taxon>
        <taxon>Bacillati</taxon>
        <taxon>Bacillota</taxon>
        <taxon>Bacilli</taxon>
        <taxon>Bacillales</taxon>
        <taxon>Paenibacillaceae</taxon>
        <taxon>Paenibacillus</taxon>
    </lineage>
</organism>
<dbReference type="InterPro" id="IPR029058">
    <property type="entry name" value="AB_hydrolase_fold"/>
</dbReference>
<dbReference type="RefSeq" id="WP_076314248.1">
    <property type="nucleotide sequence ID" value="NZ_CP118101.1"/>
</dbReference>
<reference evidence="2" key="1">
    <citation type="submission" date="2023-02" db="EMBL/GenBank/DDBJ databases">
        <title>Pathogen: clinical or host-associated sample.</title>
        <authorList>
            <person name="Hergert J."/>
            <person name="Casey R."/>
            <person name="Wagner J."/>
            <person name="Young E.L."/>
            <person name="Oakeson K.F."/>
        </authorList>
    </citation>
    <scope>NUCLEOTIDE SEQUENCE</scope>
    <source>
        <strain evidence="2">2022CK-00830</strain>
    </source>
</reference>
<dbReference type="Gene3D" id="3.40.50.1820">
    <property type="entry name" value="alpha/beta hydrolase"/>
    <property type="match status" value="1"/>
</dbReference>
<protein>
    <submittedName>
        <fullName evidence="2">Alpha/beta hydrolase</fullName>
    </submittedName>
</protein>
<evidence type="ECO:0000259" key="1">
    <source>
        <dbReference type="Pfam" id="PF00561"/>
    </source>
</evidence>
<proteinExistence type="predicted"/>